<proteinExistence type="inferred from homology"/>
<evidence type="ECO:0000259" key="4">
    <source>
        <dbReference type="Pfam" id="PF04321"/>
    </source>
</evidence>
<reference evidence="5" key="1">
    <citation type="journal article" date="2014" name="Int. J. Syst. Evol. Microbiol.">
        <title>Complete genome sequence of Corynebacterium casei LMG S-19264T (=DSM 44701T), isolated from a smear-ripened cheese.</title>
        <authorList>
            <consortium name="US DOE Joint Genome Institute (JGI-PGF)"/>
            <person name="Walter F."/>
            <person name="Albersmeier A."/>
            <person name="Kalinowski J."/>
            <person name="Ruckert C."/>
        </authorList>
    </citation>
    <scope>NUCLEOTIDE SEQUENCE</scope>
    <source>
        <strain evidence="5">CGMCC 4.7110</strain>
    </source>
</reference>
<comment type="caution">
    <text evidence="5">The sequence shown here is derived from an EMBL/GenBank/DDBJ whole genome shotgun (WGS) entry which is preliminary data.</text>
</comment>
<dbReference type="GO" id="GO:0019305">
    <property type="term" value="P:dTDP-rhamnose biosynthetic process"/>
    <property type="evidence" value="ECO:0007669"/>
    <property type="project" value="TreeGrafter"/>
</dbReference>
<dbReference type="Pfam" id="PF04321">
    <property type="entry name" value="RmlD_sub_bind"/>
    <property type="match status" value="1"/>
</dbReference>
<dbReference type="InterPro" id="IPR036291">
    <property type="entry name" value="NAD(P)-bd_dom_sf"/>
</dbReference>
<dbReference type="SUPFAM" id="SSF51735">
    <property type="entry name" value="NAD(P)-binding Rossmann-fold domains"/>
    <property type="match status" value="1"/>
</dbReference>
<dbReference type="NCBIfam" id="TIGR01214">
    <property type="entry name" value="rmlD"/>
    <property type="match status" value="1"/>
</dbReference>
<feature type="domain" description="RmlD-like substrate binding" evidence="4">
    <location>
        <begin position="7"/>
        <end position="288"/>
    </location>
</feature>
<gene>
    <name evidence="5" type="primary">rmlD</name>
    <name evidence="5" type="ORF">GCM10011578_073520</name>
</gene>
<dbReference type="Gene3D" id="3.40.50.720">
    <property type="entry name" value="NAD(P)-binding Rossmann-like Domain"/>
    <property type="match status" value="1"/>
</dbReference>
<organism evidence="5 6">
    <name type="scientific">Streptomyces fuscichromogenes</name>
    <dbReference type="NCBI Taxonomy" id="1324013"/>
    <lineage>
        <taxon>Bacteria</taxon>
        <taxon>Bacillati</taxon>
        <taxon>Actinomycetota</taxon>
        <taxon>Actinomycetes</taxon>
        <taxon>Kitasatosporales</taxon>
        <taxon>Streptomycetaceae</taxon>
        <taxon>Streptomyces</taxon>
    </lineage>
</organism>
<comment type="function">
    <text evidence="2">Catalyzes the reduction of dTDP-6-deoxy-L-lyxo-4-hexulose to yield dTDP-L-rhamnose.</text>
</comment>
<keyword evidence="2" id="KW-0521">NADP</keyword>
<evidence type="ECO:0000313" key="6">
    <source>
        <dbReference type="Proteomes" id="UP000653411"/>
    </source>
</evidence>
<protein>
    <recommendedName>
        <fullName evidence="2">dTDP-4-dehydrorhamnose reductase</fullName>
        <ecNumber evidence="2">1.1.1.133</ecNumber>
    </recommendedName>
</protein>
<feature type="region of interest" description="Disordered" evidence="3">
    <location>
        <begin position="110"/>
        <end position="132"/>
    </location>
</feature>
<evidence type="ECO:0000313" key="5">
    <source>
        <dbReference type="EMBL" id="GGN33587.1"/>
    </source>
</evidence>
<accession>A0A917XKZ2</accession>
<keyword evidence="6" id="KW-1185">Reference proteome</keyword>
<evidence type="ECO:0000256" key="2">
    <source>
        <dbReference type="RuleBase" id="RU364082"/>
    </source>
</evidence>
<dbReference type="RefSeq" id="WP_268239946.1">
    <property type="nucleotide sequence ID" value="NZ_BMML01000021.1"/>
</dbReference>
<comment type="pathway">
    <text evidence="2">Carbohydrate biosynthesis; dTDP-L-rhamnose biosynthesis.</text>
</comment>
<dbReference type="Gene3D" id="3.90.25.10">
    <property type="entry name" value="UDP-galactose 4-epimerase, domain 1"/>
    <property type="match status" value="1"/>
</dbReference>
<sequence length="301" mass="32123">MTRGPWLVTGANGMLARDLRGALDATGTPAVTLARAELDIADPRAVHRAVRAIRPDVVVNCAAWTAVDAAEAAEAEAHRVNALGPRHLARACAAHGARLLQPSTDYVFSGDGPAPYREQDPTGPRTAYGRTKRAGETGVLEALPADGYVVRTAWLYGVHGTNFVSTMIGLARRGGTVDVVDDQRGQPTWTVDLAAQLVRLGRAAERGFAPPGVYHATSAGQTTWFRLAREIFRLLGSDPGRVRPTTSPALSRAAPRPAYSVLGHDRWREAGLRPIRHWREALAQALPALAAAAPPAAPSRR</sequence>
<name>A0A917XKZ2_9ACTN</name>
<dbReference type="GO" id="GO:0008831">
    <property type="term" value="F:dTDP-4-dehydrorhamnose reductase activity"/>
    <property type="evidence" value="ECO:0007669"/>
    <property type="project" value="UniProtKB-EC"/>
</dbReference>
<dbReference type="Proteomes" id="UP000653411">
    <property type="component" value="Unassembled WGS sequence"/>
</dbReference>
<dbReference type="InterPro" id="IPR029903">
    <property type="entry name" value="RmlD-like-bd"/>
</dbReference>
<evidence type="ECO:0000256" key="3">
    <source>
        <dbReference type="SAM" id="MobiDB-lite"/>
    </source>
</evidence>
<dbReference type="CDD" id="cd05254">
    <property type="entry name" value="dTDP_HR_like_SDR_e"/>
    <property type="match status" value="1"/>
</dbReference>
<evidence type="ECO:0000256" key="1">
    <source>
        <dbReference type="ARBA" id="ARBA00010944"/>
    </source>
</evidence>
<reference evidence="5" key="2">
    <citation type="submission" date="2020-09" db="EMBL/GenBank/DDBJ databases">
        <authorList>
            <person name="Sun Q."/>
            <person name="Zhou Y."/>
        </authorList>
    </citation>
    <scope>NUCLEOTIDE SEQUENCE</scope>
    <source>
        <strain evidence="5">CGMCC 4.7110</strain>
    </source>
</reference>
<dbReference type="PANTHER" id="PTHR10491:SF4">
    <property type="entry name" value="METHIONINE ADENOSYLTRANSFERASE 2 SUBUNIT BETA"/>
    <property type="match status" value="1"/>
</dbReference>
<dbReference type="EMBL" id="BMML01000021">
    <property type="protein sequence ID" value="GGN33587.1"/>
    <property type="molecule type" value="Genomic_DNA"/>
</dbReference>
<dbReference type="GO" id="GO:0005829">
    <property type="term" value="C:cytosol"/>
    <property type="evidence" value="ECO:0007669"/>
    <property type="project" value="TreeGrafter"/>
</dbReference>
<dbReference type="AlphaFoldDB" id="A0A917XKZ2"/>
<dbReference type="PANTHER" id="PTHR10491">
    <property type="entry name" value="DTDP-4-DEHYDRORHAMNOSE REDUCTASE"/>
    <property type="match status" value="1"/>
</dbReference>
<dbReference type="InterPro" id="IPR005913">
    <property type="entry name" value="dTDP_dehydrorham_reduct"/>
</dbReference>
<dbReference type="EC" id="1.1.1.133" evidence="2"/>
<keyword evidence="2" id="KW-0560">Oxidoreductase</keyword>
<comment type="similarity">
    <text evidence="1 2">Belongs to the dTDP-4-dehydrorhamnose reductase family.</text>
</comment>